<evidence type="ECO:0000259" key="2">
    <source>
        <dbReference type="PROSITE" id="PS50006"/>
    </source>
</evidence>
<sequence>MDTMRSPSPDPYSDIGTDSTQPQTQPQTESVAQDLTETLEIDPDCWGLLVPCSAGQPSGIIQLKKKPDNDAKQASWPRSAVEEHSFKIGRGSSNDVILPGQKISHQHCTLTWSGRSGDKPGKDNAVVVHDNSSNGTFINGKRIGKTKKSLLTPGDELSFGLPGQDLDDLDYRAYWFRIVPCPRIQSAVGAMRRSGQR</sequence>
<dbReference type="Proteomes" id="UP000602905">
    <property type="component" value="Unassembled WGS sequence"/>
</dbReference>
<dbReference type="PANTHER" id="PTHR23308">
    <property type="entry name" value="NUCLEAR INHIBITOR OF PROTEIN PHOSPHATASE-1"/>
    <property type="match status" value="1"/>
</dbReference>
<evidence type="ECO:0000256" key="1">
    <source>
        <dbReference type="SAM" id="MobiDB-lite"/>
    </source>
</evidence>
<organism evidence="3 4">
    <name type="scientific">Rhizoctonia solani</name>
    <dbReference type="NCBI Taxonomy" id="456999"/>
    <lineage>
        <taxon>Eukaryota</taxon>
        <taxon>Fungi</taxon>
        <taxon>Dikarya</taxon>
        <taxon>Basidiomycota</taxon>
        <taxon>Agaricomycotina</taxon>
        <taxon>Agaricomycetes</taxon>
        <taxon>Cantharellales</taxon>
        <taxon>Ceratobasidiaceae</taxon>
        <taxon>Rhizoctonia</taxon>
    </lineage>
</organism>
<feature type="region of interest" description="Disordered" evidence="1">
    <location>
        <begin position="1"/>
        <end position="32"/>
    </location>
</feature>
<dbReference type="PROSITE" id="PS50006">
    <property type="entry name" value="FHA_DOMAIN"/>
    <property type="match status" value="1"/>
</dbReference>
<gene>
    <name evidence="3" type="ORF">RHS03_01104</name>
</gene>
<evidence type="ECO:0000313" key="4">
    <source>
        <dbReference type="Proteomes" id="UP000602905"/>
    </source>
</evidence>
<name>A0A8H7I0F0_9AGAM</name>
<proteinExistence type="predicted"/>
<keyword evidence="3" id="KW-0418">Kinase</keyword>
<dbReference type="InterPro" id="IPR008984">
    <property type="entry name" value="SMAD_FHA_dom_sf"/>
</dbReference>
<dbReference type="Pfam" id="PF00498">
    <property type="entry name" value="FHA"/>
    <property type="match status" value="1"/>
</dbReference>
<dbReference type="OrthoDB" id="3218341at2759"/>
<accession>A0A8H7I0F0</accession>
<dbReference type="SUPFAM" id="SSF49879">
    <property type="entry name" value="SMAD/FHA domain"/>
    <property type="match status" value="1"/>
</dbReference>
<keyword evidence="3" id="KW-0808">Transferase</keyword>
<comment type="caution">
    <text evidence="3">The sequence shown here is derived from an EMBL/GenBank/DDBJ whole genome shotgun (WGS) entry which is preliminary data.</text>
</comment>
<protein>
    <submittedName>
        <fullName evidence="3">Kinase-like protein</fullName>
    </submittedName>
</protein>
<dbReference type="AlphaFoldDB" id="A0A8H7I0F0"/>
<feature type="non-terminal residue" evidence="3">
    <location>
        <position position="1"/>
    </location>
</feature>
<dbReference type="InterPro" id="IPR000253">
    <property type="entry name" value="FHA_dom"/>
</dbReference>
<dbReference type="EMBL" id="JACYCD010000044">
    <property type="protein sequence ID" value="KAF8712179.1"/>
    <property type="molecule type" value="Genomic_DNA"/>
</dbReference>
<reference evidence="3" key="1">
    <citation type="submission" date="2020-09" db="EMBL/GenBank/DDBJ databases">
        <title>Comparative genome analyses of four rice-infecting Rhizoctonia solani isolates reveal extensive enrichment of homogalacturonan modification genes.</title>
        <authorList>
            <person name="Lee D.-Y."/>
            <person name="Jeon J."/>
            <person name="Kim K.-T."/>
            <person name="Cheong K."/>
            <person name="Song H."/>
            <person name="Choi G."/>
            <person name="Ko J."/>
            <person name="Opiyo S.O."/>
            <person name="Zuo S."/>
            <person name="Madhav S."/>
            <person name="Lee Y.-H."/>
            <person name="Wang G.-L."/>
        </authorList>
    </citation>
    <scope>NUCLEOTIDE SEQUENCE</scope>
    <source>
        <strain evidence="3">AG1-IA WGL</strain>
    </source>
</reference>
<dbReference type="GO" id="GO:0016301">
    <property type="term" value="F:kinase activity"/>
    <property type="evidence" value="ECO:0007669"/>
    <property type="project" value="UniProtKB-KW"/>
</dbReference>
<evidence type="ECO:0000313" key="3">
    <source>
        <dbReference type="EMBL" id="KAF8712179.1"/>
    </source>
</evidence>
<feature type="domain" description="FHA" evidence="2">
    <location>
        <begin position="86"/>
        <end position="143"/>
    </location>
</feature>
<dbReference type="CDD" id="cd00060">
    <property type="entry name" value="FHA"/>
    <property type="match status" value="1"/>
</dbReference>
<dbReference type="SMART" id="SM00240">
    <property type="entry name" value="FHA"/>
    <property type="match status" value="1"/>
</dbReference>
<dbReference type="Gene3D" id="2.60.200.20">
    <property type="match status" value="1"/>
</dbReference>
<dbReference type="InterPro" id="IPR050923">
    <property type="entry name" value="Cell_Proc_Reg/RNA_Proc"/>
</dbReference>